<keyword evidence="3" id="KW-0547">Nucleotide-binding</keyword>
<evidence type="ECO:0000256" key="1">
    <source>
        <dbReference type="ARBA" id="ARBA00010688"/>
    </source>
</evidence>
<evidence type="ECO:0000256" key="4">
    <source>
        <dbReference type="ARBA" id="ARBA00022777"/>
    </source>
</evidence>
<proteinExistence type="inferred from homology"/>
<keyword evidence="4 7" id="KW-0418">Kinase</keyword>
<sequence>MKTEITPGVIFGECLVDDFGTAQRLGGAPFNVAQHLHALGVASILVSRVGRDASGQRILQRMRDWGMPTHGVLEDDALPTGRVRVIVDARQGHRFEILPHQAYDAISLPVKVTDRIPWLYHGSLAVREDGPSRTTWRQLRARADWRFVDINLRDPWWNPEILAEVMQDSSVLKCNVEELEQIMRTYDLPRTSTLREAMEAVARRFHVRAVLVTQGAAGAAYGDETHFYEAKAVPTTVRDTVGAGDAFAAGWIWGSFREDAVERRLQRAVELAAAVCALSGALPEQPDFYQRIVARWTKED</sequence>
<dbReference type="InterPro" id="IPR029056">
    <property type="entry name" value="Ribokinase-like"/>
</dbReference>
<gene>
    <name evidence="7" type="ORF">GL267_15435</name>
</gene>
<evidence type="ECO:0000313" key="7">
    <source>
        <dbReference type="EMBL" id="NDU43966.1"/>
    </source>
</evidence>
<dbReference type="GO" id="GO:0005524">
    <property type="term" value="F:ATP binding"/>
    <property type="evidence" value="ECO:0007669"/>
    <property type="project" value="UniProtKB-KW"/>
</dbReference>
<evidence type="ECO:0000256" key="2">
    <source>
        <dbReference type="ARBA" id="ARBA00022679"/>
    </source>
</evidence>
<comment type="caution">
    <text evidence="7">The sequence shown here is derived from an EMBL/GenBank/DDBJ whole genome shotgun (WGS) entry which is preliminary data.</text>
</comment>
<feature type="domain" description="Carbohydrate kinase PfkB" evidence="6">
    <location>
        <begin position="21"/>
        <end position="282"/>
    </location>
</feature>
<dbReference type="Gene3D" id="3.40.1190.20">
    <property type="match status" value="1"/>
</dbReference>
<dbReference type="EMBL" id="WNJL01000053">
    <property type="protein sequence ID" value="NDU43966.1"/>
    <property type="molecule type" value="Genomic_DNA"/>
</dbReference>
<dbReference type="SUPFAM" id="SSF53613">
    <property type="entry name" value="Ribokinase-like"/>
    <property type="match status" value="1"/>
</dbReference>
<protein>
    <submittedName>
        <fullName evidence="7">Carbohydrate kinase</fullName>
    </submittedName>
</protein>
<dbReference type="Pfam" id="PF00294">
    <property type="entry name" value="PfkB"/>
    <property type="match status" value="1"/>
</dbReference>
<dbReference type="GO" id="GO:0016301">
    <property type="term" value="F:kinase activity"/>
    <property type="evidence" value="ECO:0007669"/>
    <property type="project" value="UniProtKB-KW"/>
</dbReference>
<dbReference type="RefSeq" id="WP_163099563.1">
    <property type="nucleotide sequence ID" value="NZ_CP127523.1"/>
</dbReference>
<dbReference type="AlphaFoldDB" id="A0A845U8Y2"/>
<dbReference type="PROSITE" id="PS00583">
    <property type="entry name" value="PFKB_KINASES_1"/>
    <property type="match status" value="1"/>
</dbReference>
<reference evidence="7" key="1">
    <citation type="submission" date="2019-11" db="EMBL/GenBank/DDBJ databases">
        <title>Acidithiobacillus ferrianus sp. nov.: a facultatively anaerobic and extremely acidophilic chemolithoautotroph.</title>
        <authorList>
            <person name="Norris P.R."/>
            <person name="Falagan C."/>
            <person name="Moya-Beltran A."/>
            <person name="Castro M."/>
            <person name="Quatrini R."/>
            <person name="Johnson D.B."/>
        </authorList>
    </citation>
    <scope>NUCLEOTIDE SEQUENCE [LARGE SCALE GENOMIC DNA]</scope>
    <source>
        <strain evidence="7">MG</strain>
    </source>
</reference>
<evidence type="ECO:0000256" key="3">
    <source>
        <dbReference type="ARBA" id="ARBA00022741"/>
    </source>
</evidence>
<evidence type="ECO:0000259" key="6">
    <source>
        <dbReference type="Pfam" id="PF00294"/>
    </source>
</evidence>
<name>A0A845U8Y2_9PROT</name>
<dbReference type="InterPro" id="IPR011611">
    <property type="entry name" value="PfkB_dom"/>
</dbReference>
<keyword evidence="2" id="KW-0808">Transferase</keyword>
<dbReference type="PANTHER" id="PTHR43085:SF1">
    <property type="entry name" value="PSEUDOURIDINE KINASE-RELATED"/>
    <property type="match status" value="1"/>
</dbReference>
<organism evidence="7">
    <name type="scientific">Acidithiobacillus ferrianus</name>
    <dbReference type="NCBI Taxonomy" id="2678518"/>
    <lineage>
        <taxon>Bacteria</taxon>
        <taxon>Pseudomonadati</taxon>
        <taxon>Pseudomonadota</taxon>
        <taxon>Acidithiobacillia</taxon>
        <taxon>Acidithiobacillales</taxon>
        <taxon>Acidithiobacillaceae</taxon>
        <taxon>Acidithiobacillus</taxon>
    </lineage>
</organism>
<dbReference type="PANTHER" id="PTHR43085">
    <property type="entry name" value="HEXOKINASE FAMILY MEMBER"/>
    <property type="match status" value="1"/>
</dbReference>
<accession>A0A845U8Y2</accession>
<dbReference type="InterPro" id="IPR050306">
    <property type="entry name" value="PfkB_Carbo_kinase"/>
</dbReference>
<evidence type="ECO:0000256" key="5">
    <source>
        <dbReference type="ARBA" id="ARBA00022840"/>
    </source>
</evidence>
<comment type="similarity">
    <text evidence="1">Belongs to the carbohydrate kinase PfkB family.</text>
</comment>
<dbReference type="InterPro" id="IPR002173">
    <property type="entry name" value="Carboh/pur_kinase_PfkB_CS"/>
</dbReference>
<keyword evidence="5" id="KW-0067">ATP-binding</keyword>